<reference evidence="1 2" key="1">
    <citation type="submission" date="2016-01" db="EMBL/GenBank/DDBJ databases">
        <title>Complete genome sequence of a soil Actinobacterium, Isoptericola dokdonensis DS-3.</title>
        <authorList>
            <person name="Kwon S.-K."/>
            <person name="Kim J.F."/>
        </authorList>
    </citation>
    <scope>NUCLEOTIDE SEQUENCE [LARGE SCALE GENOMIC DNA]</scope>
    <source>
        <strain evidence="1 2">DS-3</strain>
    </source>
</reference>
<dbReference type="EMBL" id="CP014209">
    <property type="protein sequence ID" value="ANC31945.1"/>
    <property type="molecule type" value="Genomic_DNA"/>
</dbReference>
<dbReference type="Proteomes" id="UP000076794">
    <property type="component" value="Chromosome"/>
</dbReference>
<gene>
    <name evidence="1" type="ORF">I598_2408</name>
</gene>
<sequence length="105" mass="11293">MVQAVVDAINDRDAELVAEMTTSGFHDHLEQTWLARGYLTDATIGATRDRAGPGTAYSEANTAAVNLTFTPEQADSSMTNGEPTTWSVLLVEQDGRWVVFDMGAG</sequence>
<accession>A0A161I2M0</accession>
<proteinExistence type="predicted"/>
<keyword evidence="2" id="KW-1185">Reference proteome</keyword>
<evidence type="ECO:0000313" key="1">
    <source>
        <dbReference type="EMBL" id="ANC31945.1"/>
    </source>
</evidence>
<name>A0A161I2M0_9MICO</name>
<dbReference type="KEGG" id="ido:I598_2408"/>
<organism evidence="1 2">
    <name type="scientific">Isoptericola dokdonensis DS-3</name>
    <dbReference type="NCBI Taxonomy" id="1300344"/>
    <lineage>
        <taxon>Bacteria</taxon>
        <taxon>Bacillati</taxon>
        <taxon>Actinomycetota</taxon>
        <taxon>Actinomycetes</taxon>
        <taxon>Micrococcales</taxon>
        <taxon>Promicromonosporaceae</taxon>
        <taxon>Isoptericola</taxon>
    </lineage>
</organism>
<dbReference type="STRING" id="1300344.I598_2408"/>
<dbReference type="PATRIC" id="fig|1300344.3.peg.2414"/>
<protein>
    <recommendedName>
        <fullName evidence="3">Lumazine-binding domain protein</fullName>
    </recommendedName>
</protein>
<evidence type="ECO:0008006" key="3">
    <source>
        <dbReference type="Google" id="ProtNLM"/>
    </source>
</evidence>
<evidence type="ECO:0000313" key="2">
    <source>
        <dbReference type="Proteomes" id="UP000076794"/>
    </source>
</evidence>
<dbReference type="AlphaFoldDB" id="A0A161I2M0"/>